<reference evidence="10 11" key="1">
    <citation type="submission" date="2022-12" db="EMBL/GenBank/DDBJ databases">
        <title>Chromosome-level genome of Tegillarca granosa.</title>
        <authorList>
            <person name="Kim J."/>
        </authorList>
    </citation>
    <scope>NUCLEOTIDE SEQUENCE [LARGE SCALE GENOMIC DNA]</scope>
    <source>
        <strain evidence="10">Teg-2019</strain>
        <tissue evidence="10">Adductor muscle</tissue>
    </source>
</reference>
<dbReference type="InterPro" id="IPR013083">
    <property type="entry name" value="Znf_RING/FYVE/PHD"/>
</dbReference>
<proteinExistence type="predicted"/>
<keyword evidence="3" id="KW-0479">Metal-binding</keyword>
<evidence type="ECO:0000259" key="9">
    <source>
        <dbReference type="PROSITE" id="PS50271"/>
    </source>
</evidence>
<dbReference type="Proteomes" id="UP001217089">
    <property type="component" value="Unassembled WGS sequence"/>
</dbReference>
<feature type="region of interest" description="Disordered" evidence="7">
    <location>
        <begin position="62"/>
        <end position="85"/>
    </location>
</feature>
<evidence type="ECO:0000256" key="1">
    <source>
        <dbReference type="ARBA" id="ARBA00000707"/>
    </source>
</evidence>
<feature type="domain" description="USP" evidence="8">
    <location>
        <begin position="106"/>
        <end position="400"/>
    </location>
</feature>
<dbReference type="PANTHER" id="PTHR21646:SF19">
    <property type="entry name" value="UBIQUITIN CARBOXYL-TERMINAL HYDROLASE 3"/>
    <property type="match status" value="1"/>
</dbReference>
<evidence type="ECO:0000256" key="5">
    <source>
        <dbReference type="ARBA" id="ARBA00022833"/>
    </source>
</evidence>
<evidence type="ECO:0000256" key="4">
    <source>
        <dbReference type="ARBA" id="ARBA00022771"/>
    </source>
</evidence>
<gene>
    <name evidence="10" type="ORF">KUTeg_018353</name>
</gene>
<dbReference type="CDD" id="cd02674">
    <property type="entry name" value="Peptidase_C19R"/>
    <property type="match status" value="1"/>
</dbReference>
<dbReference type="PANTHER" id="PTHR21646">
    <property type="entry name" value="UBIQUITIN CARBOXYL-TERMINAL HYDROLASE"/>
    <property type="match status" value="1"/>
</dbReference>
<dbReference type="InterPro" id="IPR001394">
    <property type="entry name" value="Peptidase_C19_UCH"/>
</dbReference>
<dbReference type="SUPFAM" id="SSF54001">
    <property type="entry name" value="Cysteine proteinases"/>
    <property type="match status" value="1"/>
</dbReference>
<evidence type="ECO:0000256" key="7">
    <source>
        <dbReference type="SAM" id="MobiDB-lite"/>
    </source>
</evidence>
<dbReference type="SUPFAM" id="SSF57850">
    <property type="entry name" value="RING/U-box"/>
    <property type="match status" value="1"/>
</dbReference>
<keyword evidence="5" id="KW-0862">Zinc</keyword>
<sequence length="418" mass="48551">MECPHLEESARVTAPSIKSENLPPEFHCSVCKTEKCPWICVSCGEINCGRYVNGHAKQHCEDTKGQHASQLRQKSRRRASTDSLENVRNRKRLKKEDRVHRVPRSSGLRNLGNTCFMNAVLQSLSNIQQFCGYIKQLPSLDDKIKKSLDRRIEKNLATIMARGYQQQDAHEFMRYLLDRLHMELLRLLPYPDRDSPYIGPKGKSTIVTAIFGGLLQNEVHCLMCGMESKKHDPFLDLSLDIPSQFSTRPTKPKDEDQKVCSLADCLSHFMELEELEESELYMCSNCKQKQRSTKKFWIRRLPNVLCLHIKRFRWQSFFRIKLDAFVEFPLNGLDMNKYVLNNLHETRGNFSGSNEAGSGHYTAYAMHEGQWYHFNDSTVTACDKETVARCKAYILFYIRREFKLPDYLSINGNNHHKK</sequence>
<dbReference type="InterPro" id="IPR018200">
    <property type="entry name" value="USP_CS"/>
</dbReference>
<keyword evidence="4 6" id="KW-0863">Zinc-finger</keyword>
<dbReference type="PROSITE" id="PS50271">
    <property type="entry name" value="ZF_UBP"/>
    <property type="match status" value="1"/>
</dbReference>
<dbReference type="EMBL" id="JARBDR010000903">
    <property type="protein sequence ID" value="KAJ8304770.1"/>
    <property type="molecule type" value="Genomic_DNA"/>
</dbReference>
<evidence type="ECO:0000313" key="11">
    <source>
        <dbReference type="Proteomes" id="UP001217089"/>
    </source>
</evidence>
<dbReference type="InterPro" id="IPR038765">
    <property type="entry name" value="Papain-like_cys_pep_sf"/>
</dbReference>
<accession>A0ABQ9EMZ9</accession>
<feature type="domain" description="UBP-type" evidence="9">
    <location>
        <begin position="1"/>
        <end position="108"/>
    </location>
</feature>
<evidence type="ECO:0000256" key="6">
    <source>
        <dbReference type="PROSITE-ProRule" id="PRU00502"/>
    </source>
</evidence>
<dbReference type="PROSITE" id="PS50235">
    <property type="entry name" value="USP_3"/>
    <property type="match status" value="1"/>
</dbReference>
<organism evidence="10 11">
    <name type="scientific">Tegillarca granosa</name>
    <name type="common">Malaysian cockle</name>
    <name type="synonym">Anadara granosa</name>
    <dbReference type="NCBI Taxonomy" id="220873"/>
    <lineage>
        <taxon>Eukaryota</taxon>
        <taxon>Metazoa</taxon>
        <taxon>Spiralia</taxon>
        <taxon>Lophotrochozoa</taxon>
        <taxon>Mollusca</taxon>
        <taxon>Bivalvia</taxon>
        <taxon>Autobranchia</taxon>
        <taxon>Pteriomorphia</taxon>
        <taxon>Arcoida</taxon>
        <taxon>Arcoidea</taxon>
        <taxon>Arcidae</taxon>
        <taxon>Tegillarca</taxon>
    </lineage>
</organism>
<dbReference type="InterPro" id="IPR028889">
    <property type="entry name" value="USP"/>
</dbReference>
<name>A0ABQ9EMZ9_TEGGR</name>
<evidence type="ECO:0000313" key="10">
    <source>
        <dbReference type="EMBL" id="KAJ8304770.1"/>
    </source>
</evidence>
<dbReference type="Pfam" id="PF00443">
    <property type="entry name" value="UCH"/>
    <property type="match status" value="1"/>
</dbReference>
<comment type="catalytic activity">
    <reaction evidence="1">
        <text>Thiol-dependent hydrolysis of ester, thioester, amide, peptide and isopeptide bonds formed by the C-terminal Gly of ubiquitin (a 76-residue protein attached to proteins as an intracellular targeting signal).</text>
        <dbReference type="EC" id="3.4.19.12"/>
    </reaction>
</comment>
<dbReference type="Gene3D" id="3.30.40.10">
    <property type="entry name" value="Zinc/RING finger domain, C3HC4 (zinc finger)"/>
    <property type="match status" value="1"/>
</dbReference>
<evidence type="ECO:0000259" key="8">
    <source>
        <dbReference type="PROSITE" id="PS50235"/>
    </source>
</evidence>
<dbReference type="InterPro" id="IPR050185">
    <property type="entry name" value="Ub_carboxyl-term_hydrolase"/>
</dbReference>
<dbReference type="Pfam" id="PF02148">
    <property type="entry name" value="zf-UBP"/>
    <property type="match status" value="1"/>
</dbReference>
<evidence type="ECO:0000256" key="2">
    <source>
        <dbReference type="ARBA" id="ARBA00012759"/>
    </source>
</evidence>
<comment type="caution">
    <text evidence="10">The sequence shown here is derived from an EMBL/GenBank/DDBJ whole genome shotgun (WGS) entry which is preliminary data.</text>
</comment>
<evidence type="ECO:0000256" key="3">
    <source>
        <dbReference type="ARBA" id="ARBA00022723"/>
    </source>
</evidence>
<protein>
    <recommendedName>
        <fullName evidence="2">ubiquitinyl hydrolase 1</fullName>
        <ecNumber evidence="2">3.4.19.12</ecNumber>
    </recommendedName>
</protein>
<dbReference type="Gene3D" id="3.90.70.10">
    <property type="entry name" value="Cysteine proteinases"/>
    <property type="match status" value="1"/>
</dbReference>
<keyword evidence="11" id="KW-1185">Reference proteome</keyword>
<dbReference type="PROSITE" id="PS00972">
    <property type="entry name" value="USP_1"/>
    <property type="match status" value="1"/>
</dbReference>
<dbReference type="EC" id="3.4.19.12" evidence="2"/>
<dbReference type="InterPro" id="IPR001607">
    <property type="entry name" value="Znf_UBP"/>
</dbReference>
<dbReference type="SMART" id="SM00290">
    <property type="entry name" value="ZnF_UBP"/>
    <property type="match status" value="1"/>
</dbReference>